<keyword evidence="1" id="KW-0812">Transmembrane</keyword>
<evidence type="ECO:0000313" key="2">
    <source>
        <dbReference type="EMBL" id="HJG14580.1"/>
    </source>
</evidence>
<proteinExistence type="predicted"/>
<dbReference type="EMBL" id="DYVK01000007">
    <property type="protein sequence ID" value="HJG14580.1"/>
    <property type="molecule type" value="Genomic_DNA"/>
</dbReference>
<reference evidence="2" key="1">
    <citation type="journal article" date="2021" name="PeerJ">
        <title>Extensive microbial diversity within the chicken gut microbiome revealed by metagenomics and culture.</title>
        <authorList>
            <person name="Gilroy R."/>
            <person name="Ravi A."/>
            <person name="Getino M."/>
            <person name="Pursley I."/>
            <person name="Horton D.L."/>
            <person name="Alikhan N.F."/>
            <person name="Baker D."/>
            <person name="Gharbi K."/>
            <person name="Hall N."/>
            <person name="Watson M."/>
            <person name="Adriaenssens E.M."/>
            <person name="Foster-Nyarko E."/>
            <person name="Jarju S."/>
            <person name="Secka A."/>
            <person name="Antonio M."/>
            <person name="Oren A."/>
            <person name="Chaudhuri R.R."/>
            <person name="La Ragione R."/>
            <person name="Hildebrand F."/>
            <person name="Pallen M.J."/>
        </authorList>
    </citation>
    <scope>NUCLEOTIDE SEQUENCE</scope>
    <source>
        <strain evidence="2">CHK189-29639</strain>
    </source>
</reference>
<feature type="transmembrane region" description="Helical" evidence="1">
    <location>
        <begin position="12"/>
        <end position="32"/>
    </location>
</feature>
<evidence type="ECO:0000313" key="3">
    <source>
        <dbReference type="EMBL" id="MDF4186633.1"/>
    </source>
</evidence>
<evidence type="ECO:0000256" key="1">
    <source>
        <dbReference type="SAM" id="Phobius"/>
    </source>
</evidence>
<evidence type="ECO:0000313" key="4">
    <source>
        <dbReference type="Proteomes" id="UP000759256"/>
    </source>
</evidence>
<accession>A0A921IBB6</accession>
<comment type="caution">
    <text evidence="2">The sequence shown here is derived from an EMBL/GenBank/DDBJ whole genome shotgun (WGS) entry which is preliminary data.</text>
</comment>
<sequence>MKKIFKWLKKDDHFWWIVLIVGFVLILTFKTFVFKYILVPYLIFSFLGAAANYDIFWWNR</sequence>
<gene>
    <name evidence="2" type="ORF">K8V06_00355</name>
    <name evidence="3" type="ORF">PV940_06200</name>
</gene>
<organism evidence="2 4">
    <name type="scientific">Ligilactobacillus salivarius</name>
    <dbReference type="NCBI Taxonomy" id="1624"/>
    <lineage>
        <taxon>Bacteria</taxon>
        <taxon>Bacillati</taxon>
        <taxon>Bacillota</taxon>
        <taxon>Bacilli</taxon>
        <taxon>Lactobacillales</taxon>
        <taxon>Lactobacillaceae</taxon>
        <taxon>Ligilactobacillus</taxon>
    </lineage>
</organism>
<reference evidence="3" key="3">
    <citation type="submission" date="2023-02" db="EMBL/GenBank/DDBJ databases">
        <title>Draft Whole-Genome Sequences of competitive exclusion Lactobacillus salivarius strains for Poultry.</title>
        <authorList>
            <person name="Ma L.M."/>
            <person name="Lopez-Guerra N."/>
            <person name="Zhang G."/>
        </authorList>
    </citation>
    <scope>NUCLEOTIDE SEQUENCE</scope>
    <source>
        <strain evidence="3">Salm-9</strain>
    </source>
</reference>
<name>A0A921IBB6_9LACO</name>
<dbReference type="RefSeq" id="WP_098034826.1">
    <property type="nucleotide sequence ID" value="NZ_CP183833.1"/>
</dbReference>
<keyword evidence="1" id="KW-0472">Membrane</keyword>
<feature type="transmembrane region" description="Helical" evidence="1">
    <location>
        <begin position="38"/>
        <end position="58"/>
    </location>
</feature>
<dbReference type="Proteomes" id="UP000759256">
    <property type="component" value="Unassembled WGS sequence"/>
</dbReference>
<keyword evidence="1" id="KW-1133">Transmembrane helix</keyword>
<dbReference type="AlphaFoldDB" id="A0A921IBB6"/>
<dbReference type="Proteomes" id="UP001213566">
    <property type="component" value="Unassembled WGS sequence"/>
</dbReference>
<protein>
    <submittedName>
        <fullName evidence="2">Uncharacterized protein</fullName>
    </submittedName>
</protein>
<reference evidence="2" key="2">
    <citation type="submission" date="2021-09" db="EMBL/GenBank/DDBJ databases">
        <authorList>
            <person name="Gilroy R."/>
        </authorList>
    </citation>
    <scope>NUCLEOTIDE SEQUENCE</scope>
    <source>
        <strain evidence="2">CHK189-29639</strain>
    </source>
</reference>
<dbReference type="EMBL" id="JARKHV010000005">
    <property type="protein sequence ID" value="MDF4186633.1"/>
    <property type="molecule type" value="Genomic_DNA"/>
</dbReference>